<evidence type="ECO:0000313" key="3">
    <source>
        <dbReference type="Proteomes" id="UP000663828"/>
    </source>
</evidence>
<proteinExistence type="predicted"/>
<dbReference type="Proteomes" id="UP000663828">
    <property type="component" value="Unassembled WGS sequence"/>
</dbReference>
<accession>A0A815N757</accession>
<dbReference type="AlphaFoldDB" id="A0A815N757"/>
<reference evidence="2" key="1">
    <citation type="submission" date="2021-02" db="EMBL/GenBank/DDBJ databases">
        <authorList>
            <person name="Nowell W R."/>
        </authorList>
    </citation>
    <scope>NUCLEOTIDE SEQUENCE</scope>
</reference>
<sequence length="95" mass="10990">MARIWSNGACKSRHAVAQQDRGEFMKTLETRQQTSPKTLKVIEISMNYELSFQSKYSASVVSERFYLIDYKMLCEYDHRSSIEAKNFSSTSNSFA</sequence>
<comment type="caution">
    <text evidence="2">The sequence shown here is derived from an EMBL/GenBank/DDBJ whole genome shotgun (WGS) entry which is preliminary data.</text>
</comment>
<dbReference type="EMBL" id="CAJNOR010000356">
    <property type="protein sequence ID" value="CAF0889845.1"/>
    <property type="molecule type" value="Genomic_DNA"/>
</dbReference>
<name>A0A815N757_ADIRI</name>
<dbReference type="EMBL" id="CAJNOJ010000398">
    <property type="protein sequence ID" value="CAF1433486.1"/>
    <property type="molecule type" value="Genomic_DNA"/>
</dbReference>
<protein>
    <submittedName>
        <fullName evidence="2">Uncharacterized protein</fullName>
    </submittedName>
</protein>
<evidence type="ECO:0000313" key="1">
    <source>
        <dbReference type="EMBL" id="CAF0889845.1"/>
    </source>
</evidence>
<dbReference type="Proteomes" id="UP000663852">
    <property type="component" value="Unassembled WGS sequence"/>
</dbReference>
<evidence type="ECO:0000313" key="2">
    <source>
        <dbReference type="EMBL" id="CAF1433486.1"/>
    </source>
</evidence>
<organism evidence="2 4">
    <name type="scientific">Adineta ricciae</name>
    <name type="common">Rotifer</name>
    <dbReference type="NCBI Taxonomy" id="249248"/>
    <lineage>
        <taxon>Eukaryota</taxon>
        <taxon>Metazoa</taxon>
        <taxon>Spiralia</taxon>
        <taxon>Gnathifera</taxon>
        <taxon>Rotifera</taxon>
        <taxon>Eurotatoria</taxon>
        <taxon>Bdelloidea</taxon>
        <taxon>Adinetida</taxon>
        <taxon>Adinetidae</taxon>
        <taxon>Adineta</taxon>
    </lineage>
</organism>
<keyword evidence="3" id="KW-1185">Reference proteome</keyword>
<evidence type="ECO:0000313" key="4">
    <source>
        <dbReference type="Proteomes" id="UP000663852"/>
    </source>
</evidence>
<gene>
    <name evidence="2" type="ORF">EDS130_LOCUS38366</name>
    <name evidence="1" type="ORF">XAT740_LOCUS7451</name>
</gene>